<protein>
    <submittedName>
        <fullName evidence="3">Uncharacterized protein</fullName>
    </submittedName>
</protein>
<evidence type="ECO:0000256" key="2">
    <source>
        <dbReference type="SAM" id="MobiDB-lite"/>
    </source>
</evidence>
<dbReference type="EMBL" id="CBTN010000055">
    <property type="protein sequence ID" value="CDH58314.1"/>
    <property type="molecule type" value="Genomic_DNA"/>
</dbReference>
<evidence type="ECO:0000256" key="1">
    <source>
        <dbReference type="SAM" id="Coils"/>
    </source>
</evidence>
<evidence type="ECO:0000313" key="3">
    <source>
        <dbReference type="EMBL" id="CDH58314.1"/>
    </source>
</evidence>
<feature type="compositionally biased region" description="Basic and acidic residues" evidence="2">
    <location>
        <begin position="478"/>
        <end position="497"/>
    </location>
</feature>
<gene>
    <name evidence="3" type="ORF">LCOR_09179.1</name>
</gene>
<dbReference type="Proteomes" id="UP000027586">
    <property type="component" value="Unassembled WGS sequence"/>
</dbReference>
<keyword evidence="4" id="KW-1185">Reference proteome</keyword>
<feature type="coiled-coil region" evidence="1">
    <location>
        <begin position="696"/>
        <end position="734"/>
    </location>
</feature>
<proteinExistence type="predicted"/>
<feature type="coiled-coil region" evidence="1">
    <location>
        <begin position="410"/>
        <end position="468"/>
    </location>
</feature>
<organism evidence="3 4">
    <name type="scientific">Lichtheimia corymbifera JMRC:FSU:9682</name>
    <dbReference type="NCBI Taxonomy" id="1263082"/>
    <lineage>
        <taxon>Eukaryota</taxon>
        <taxon>Fungi</taxon>
        <taxon>Fungi incertae sedis</taxon>
        <taxon>Mucoromycota</taxon>
        <taxon>Mucoromycotina</taxon>
        <taxon>Mucoromycetes</taxon>
        <taxon>Mucorales</taxon>
        <taxon>Lichtheimiaceae</taxon>
        <taxon>Lichtheimia</taxon>
    </lineage>
</organism>
<feature type="region of interest" description="Disordered" evidence="2">
    <location>
        <begin position="478"/>
        <end position="498"/>
    </location>
</feature>
<dbReference type="VEuPathDB" id="FungiDB:LCOR_09179.1"/>
<evidence type="ECO:0000313" key="4">
    <source>
        <dbReference type="Proteomes" id="UP000027586"/>
    </source>
</evidence>
<dbReference type="STRING" id="1263082.A0A068S7Q0"/>
<accession>A0A068S7Q0</accession>
<dbReference type="OrthoDB" id="2285833at2759"/>
<keyword evidence="1" id="KW-0175">Coiled coil</keyword>
<name>A0A068S7Q0_9FUNG</name>
<comment type="caution">
    <text evidence="3">The sequence shown here is derived from an EMBL/GenBank/DDBJ whole genome shotgun (WGS) entry which is preliminary data.</text>
</comment>
<dbReference type="AlphaFoldDB" id="A0A068S7Q0"/>
<reference evidence="3" key="1">
    <citation type="submission" date="2013-08" db="EMBL/GenBank/DDBJ databases">
        <title>Gene expansion shapes genome architecture in the human pathogen Lichtheimia corymbifera: an evolutionary genomics analysis in the ancient terrestrial Mucorales (Mucoromycotina).</title>
        <authorList>
            <person name="Schwartze V.U."/>
            <person name="Winter S."/>
            <person name="Shelest E."/>
            <person name="Marcet-Houben M."/>
            <person name="Horn F."/>
            <person name="Wehner S."/>
            <person name="Hoffmann K."/>
            <person name="Riege K."/>
            <person name="Sammeth M."/>
            <person name="Nowrousian M."/>
            <person name="Valiante V."/>
            <person name="Linde J."/>
            <person name="Jacobsen I.D."/>
            <person name="Marz M."/>
            <person name="Brakhage A.A."/>
            <person name="Gabaldon T."/>
            <person name="Bocker S."/>
            <person name="Voigt K."/>
        </authorList>
    </citation>
    <scope>NUCLEOTIDE SEQUENCE [LARGE SCALE GENOMIC DNA]</scope>
    <source>
        <strain evidence="3">FSU 9682</strain>
    </source>
</reference>
<sequence>MITRETIEHAIASMVHERAKNSLRTILSRRNLQANDITDEHLAQAKSSSTIDTDCQNTVNALSKRDRAPRHLYTHIDNVLGVNEGTTSNSINKDGQLKSNIFDWIASLQIAEMFRDEINRLTLDMIHMDRVQSAHRAITVPFKSVLKDADDISGIVTTLEATAKICTDLYHDMCKVIHLNMISYATMNNPESTKINVQQLHLNIDDNSILHQRFFSSNPLVSDDTKLMFSLQHVQYIYTNYFGQGSRGSTHHRYPIWKQVMDNNPGSYTIHVSTATATDVIQRLSTNIENMYASANTTRKLLRSVVGLLLKLQLGDSSDHTELSADDIYPVHRAMDDMYPVYQAMDDMYPFYPSTNNDYHVYHQPDDVYPVYQVRDDEVDTTADMFADLQVEATDVDKVETKKPSRKSRRNAVRSRIWAAKKELEKLKNAKTPTASQIKKKSAAEDRLARLETEMRELQDEAKEATMTQPIAKEERTLTIAKDEKTKKQGRSREQTKKRNHITGLLVKICLQEEDIQEDQVNMIWEQPEDLTRQEIDAIIVIYNNIRPFVRHIYPSKCSIASQVPFQVLANAILKSAKDTSNMRAIVPHSSSGTVHALHITAGSLYENIKDNLPQDRQGINSTKTAMSRPDDMFSLVFSTEKIKQKCDAYKLEWIYRIVMVSNGLARLIGKVRDTSKLAPEYKAAKFVPTTMEGSKQHLESHLEELSSKRRQMIESADASKAELQSKKDVLQRIRHEPSNDYQMIRDMKQECHDLQFKLVDTDENLRINKKEIGICKRSLNSKAAKKDGPEMDKIVLSSENRTCLAPAHLVDLSQLRSEGQQLGFAGVDYGFHTLATIVPMTEIQAKYHLDLLTSDQPPEHFTCLPKALTLESETIFTFTGERERARKLEYKKKHTDDGKEVLEREQSLSQYSFRTASNKNEVHKAYEINNEHRKRIRDIYNSPFMKRSSRRREFQEKKWKDRLLARERKTIKKTLENTLPKGQKWTTPPIYMIGHAGMGFGSRIKGFRRYGGKWMRKTHARYSPVAIDWHELRILRFHPWNLVFSLRTTNVLIITTVFPCDDLHDFTMLCQPFGTTAVLV</sequence>